<feature type="chain" id="PRO_5002316150" evidence="2">
    <location>
        <begin position="29"/>
        <end position="85"/>
    </location>
</feature>
<accession>A0A0D7A4D0</accession>
<evidence type="ECO:0000256" key="1">
    <source>
        <dbReference type="SAM" id="MobiDB-lite"/>
    </source>
</evidence>
<evidence type="ECO:0000313" key="4">
    <source>
        <dbReference type="Proteomes" id="UP000054144"/>
    </source>
</evidence>
<dbReference type="EMBL" id="KN882047">
    <property type="protein sequence ID" value="KIY45673.1"/>
    <property type="molecule type" value="Genomic_DNA"/>
</dbReference>
<dbReference type="Proteomes" id="UP000054144">
    <property type="component" value="Unassembled WGS sequence"/>
</dbReference>
<name>A0A0D7A4D0_9AGAR</name>
<reference evidence="3 4" key="1">
    <citation type="journal article" date="2015" name="Fungal Genet. Biol.">
        <title>Evolution of novel wood decay mechanisms in Agaricales revealed by the genome sequences of Fistulina hepatica and Cylindrobasidium torrendii.</title>
        <authorList>
            <person name="Floudas D."/>
            <person name="Held B.W."/>
            <person name="Riley R."/>
            <person name="Nagy L.G."/>
            <person name="Koehler G."/>
            <person name="Ransdell A.S."/>
            <person name="Younus H."/>
            <person name="Chow J."/>
            <person name="Chiniquy J."/>
            <person name="Lipzen A."/>
            <person name="Tritt A."/>
            <person name="Sun H."/>
            <person name="Haridas S."/>
            <person name="LaButti K."/>
            <person name="Ohm R.A."/>
            <person name="Kues U."/>
            <person name="Blanchette R.A."/>
            <person name="Grigoriev I.V."/>
            <person name="Minto R.E."/>
            <person name="Hibbett D.S."/>
        </authorList>
    </citation>
    <scope>NUCLEOTIDE SEQUENCE [LARGE SCALE GENOMIC DNA]</scope>
    <source>
        <strain evidence="3 4">ATCC 64428</strain>
    </source>
</reference>
<evidence type="ECO:0000313" key="3">
    <source>
        <dbReference type="EMBL" id="KIY45673.1"/>
    </source>
</evidence>
<evidence type="ECO:0000256" key="2">
    <source>
        <dbReference type="SAM" id="SignalP"/>
    </source>
</evidence>
<gene>
    <name evidence="3" type="ORF">FISHEDRAFT_76513</name>
</gene>
<feature type="signal peptide" evidence="2">
    <location>
        <begin position="1"/>
        <end position="28"/>
    </location>
</feature>
<protein>
    <submittedName>
        <fullName evidence="3">Uncharacterized protein</fullName>
    </submittedName>
</protein>
<sequence length="85" mass="8824">MAAARGAGMAVACVSAIALSAGGMYASALDSKAKEGPSSMHKTAQWPAGSDKNMGTVEVADALKVPLPGDRRRRLRRDTAARERP</sequence>
<proteinExistence type="predicted"/>
<dbReference type="AlphaFoldDB" id="A0A0D7A4D0"/>
<feature type="region of interest" description="Disordered" evidence="1">
    <location>
        <begin position="29"/>
        <end position="85"/>
    </location>
</feature>
<keyword evidence="2" id="KW-0732">Signal</keyword>
<organism evidence="3 4">
    <name type="scientific">Fistulina hepatica ATCC 64428</name>
    <dbReference type="NCBI Taxonomy" id="1128425"/>
    <lineage>
        <taxon>Eukaryota</taxon>
        <taxon>Fungi</taxon>
        <taxon>Dikarya</taxon>
        <taxon>Basidiomycota</taxon>
        <taxon>Agaricomycotina</taxon>
        <taxon>Agaricomycetes</taxon>
        <taxon>Agaricomycetidae</taxon>
        <taxon>Agaricales</taxon>
        <taxon>Fistulinaceae</taxon>
        <taxon>Fistulina</taxon>
    </lineage>
</organism>
<keyword evidence="4" id="KW-1185">Reference proteome</keyword>